<dbReference type="SMART" id="SM00054">
    <property type="entry name" value="EFh"/>
    <property type="match status" value="2"/>
</dbReference>
<evidence type="ECO:0000256" key="2">
    <source>
        <dbReference type="ARBA" id="ARBA00022837"/>
    </source>
</evidence>
<accession>A0AAD5ZKT4</accession>
<evidence type="ECO:0000313" key="4">
    <source>
        <dbReference type="EMBL" id="KAJ3699740.1"/>
    </source>
</evidence>
<proteinExistence type="predicted"/>
<dbReference type="PROSITE" id="PS50222">
    <property type="entry name" value="EF_HAND_2"/>
    <property type="match status" value="1"/>
</dbReference>
<evidence type="ECO:0000256" key="1">
    <source>
        <dbReference type="ARBA" id="ARBA00022737"/>
    </source>
</evidence>
<reference evidence="4 5" key="1">
    <citation type="journal article" date="2022" name="Cell">
        <title>Repeat-based holocentromeres influence genome architecture and karyotype evolution.</title>
        <authorList>
            <person name="Hofstatter P.G."/>
            <person name="Thangavel G."/>
            <person name="Lux T."/>
            <person name="Neumann P."/>
            <person name="Vondrak T."/>
            <person name="Novak P."/>
            <person name="Zhang M."/>
            <person name="Costa L."/>
            <person name="Castellani M."/>
            <person name="Scott A."/>
            <person name="Toegelov H."/>
            <person name="Fuchs J."/>
            <person name="Mata-Sucre Y."/>
            <person name="Dias Y."/>
            <person name="Vanzela A.L.L."/>
            <person name="Huettel B."/>
            <person name="Almeida C.C.S."/>
            <person name="Simkova H."/>
            <person name="Souza G."/>
            <person name="Pedrosa-Harand A."/>
            <person name="Macas J."/>
            <person name="Mayer K.F.X."/>
            <person name="Houben A."/>
            <person name="Marques A."/>
        </authorList>
    </citation>
    <scope>NUCLEOTIDE SEQUENCE [LARGE SCALE GENOMIC DNA]</scope>
    <source>
        <strain evidence="4">RhyTen1mFocal</strain>
    </source>
</reference>
<dbReference type="InterPro" id="IPR018247">
    <property type="entry name" value="EF_Hand_1_Ca_BS"/>
</dbReference>
<dbReference type="GO" id="GO:0005509">
    <property type="term" value="F:calcium ion binding"/>
    <property type="evidence" value="ECO:0007669"/>
    <property type="project" value="InterPro"/>
</dbReference>
<organism evidence="4 5">
    <name type="scientific">Rhynchospora tenuis</name>
    <dbReference type="NCBI Taxonomy" id="198213"/>
    <lineage>
        <taxon>Eukaryota</taxon>
        <taxon>Viridiplantae</taxon>
        <taxon>Streptophyta</taxon>
        <taxon>Embryophyta</taxon>
        <taxon>Tracheophyta</taxon>
        <taxon>Spermatophyta</taxon>
        <taxon>Magnoliopsida</taxon>
        <taxon>Liliopsida</taxon>
        <taxon>Poales</taxon>
        <taxon>Cyperaceae</taxon>
        <taxon>Cyperoideae</taxon>
        <taxon>Rhynchosporeae</taxon>
        <taxon>Rhynchospora</taxon>
    </lineage>
</organism>
<gene>
    <name evidence="4" type="ORF">LUZ61_003445</name>
</gene>
<comment type="caution">
    <text evidence="4">The sequence shown here is derived from an EMBL/GenBank/DDBJ whole genome shotgun (WGS) entry which is preliminary data.</text>
</comment>
<dbReference type="PANTHER" id="PTHR23048:SF0">
    <property type="entry name" value="CALMODULIN LIKE 3"/>
    <property type="match status" value="1"/>
</dbReference>
<name>A0AAD5ZKT4_9POAL</name>
<dbReference type="PANTHER" id="PTHR23048">
    <property type="entry name" value="MYOSIN LIGHT CHAIN 1, 3"/>
    <property type="match status" value="1"/>
</dbReference>
<dbReference type="Pfam" id="PF13202">
    <property type="entry name" value="EF-hand_5"/>
    <property type="match status" value="1"/>
</dbReference>
<keyword evidence="1" id="KW-0677">Repeat</keyword>
<dbReference type="GO" id="GO:0016460">
    <property type="term" value="C:myosin II complex"/>
    <property type="evidence" value="ECO:0007669"/>
    <property type="project" value="TreeGrafter"/>
</dbReference>
<keyword evidence="2" id="KW-0106">Calcium</keyword>
<feature type="domain" description="EF-hand" evidence="3">
    <location>
        <begin position="27"/>
        <end position="62"/>
    </location>
</feature>
<evidence type="ECO:0000313" key="5">
    <source>
        <dbReference type="Proteomes" id="UP001210211"/>
    </source>
</evidence>
<dbReference type="PROSITE" id="PS00018">
    <property type="entry name" value="EF_HAND_1"/>
    <property type="match status" value="1"/>
</dbReference>
<dbReference type="AlphaFoldDB" id="A0AAD5ZKT4"/>
<dbReference type="CDD" id="cd00051">
    <property type="entry name" value="EFh"/>
    <property type="match status" value="1"/>
</dbReference>
<dbReference type="SUPFAM" id="SSF47473">
    <property type="entry name" value="EF-hand"/>
    <property type="match status" value="1"/>
</dbReference>
<dbReference type="InterPro" id="IPR002048">
    <property type="entry name" value="EF_hand_dom"/>
</dbReference>
<dbReference type="EMBL" id="JAMRDG010000001">
    <property type="protein sequence ID" value="KAJ3699740.1"/>
    <property type="molecule type" value="Genomic_DNA"/>
</dbReference>
<dbReference type="Gene3D" id="1.10.238.10">
    <property type="entry name" value="EF-hand"/>
    <property type="match status" value="1"/>
</dbReference>
<dbReference type="InterPro" id="IPR050230">
    <property type="entry name" value="CALM/Myosin/TropC-like"/>
</dbReference>
<keyword evidence="5" id="KW-1185">Reference proteome</keyword>
<dbReference type="Proteomes" id="UP001210211">
    <property type="component" value="Unassembled WGS sequence"/>
</dbReference>
<dbReference type="InterPro" id="IPR011992">
    <property type="entry name" value="EF-hand-dom_pair"/>
</dbReference>
<sequence>MISTADADRNGFVDFDEFERVLTQRKRQNSALMEVFRLMDRDGDGKVGFEDLKSHLQMTGMRVGDDEVKAMIEMAGGALNGGVTFDGLEKLLHGGF</sequence>
<protein>
    <recommendedName>
        <fullName evidence="3">EF-hand domain-containing protein</fullName>
    </recommendedName>
</protein>
<dbReference type="Pfam" id="PF13499">
    <property type="entry name" value="EF-hand_7"/>
    <property type="match status" value="1"/>
</dbReference>
<evidence type="ECO:0000259" key="3">
    <source>
        <dbReference type="PROSITE" id="PS50222"/>
    </source>
</evidence>